<gene>
    <name evidence="1" type="ORF">G3N56_07830</name>
</gene>
<dbReference type="EMBL" id="JAAGRQ010000024">
    <property type="protein sequence ID" value="NDY56651.1"/>
    <property type="molecule type" value="Genomic_DNA"/>
</dbReference>
<evidence type="ECO:0000313" key="1">
    <source>
        <dbReference type="EMBL" id="NDY56651.1"/>
    </source>
</evidence>
<dbReference type="RefSeq" id="WP_163301704.1">
    <property type="nucleotide sequence ID" value="NZ_JAAGRQ010000024.1"/>
</dbReference>
<reference evidence="1 2" key="1">
    <citation type="submission" date="2020-02" db="EMBL/GenBank/DDBJ databases">
        <title>Comparative genomics of sulfur disproportionating microorganisms.</title>
        <authorList>
            <person name="Ward L.M."/>
            <person name="Bertran E."/>
            <person name="Johnston D.T."/>
        </authorList>
    </citation>
    <scope>NUCLEOTIDE SEQUENCE [LARGE SCALE GENOMIC DNA]</scope>
    <source>
        <strain evidence="1 2">DSM 3696</strain>
    </source>
</reference>
<comment type="caution">
    <text evidence="1">The sequence shown here is derived from an EMBL/GenBank/DDBJ whole genome shotgun (WGS) entry which is preliminary data.</text>
</comment>
<organism evidence="1 2">
    <name type="scientific">Desulfolutivibrio sulfodismutans</name>
    <dbReference type="NCBI Taxonomy" id="63561"/>
    <lineage>
        <taxon>Bacteria</taxon>
        <taxon>Pseudomonadati</taxon>
        <taxon>Thermodesulfobacteriota</taxon>
        <taxon>Desulfovibrionia</taxon>
        <taxon>Desulfovibrionales</taxon>
        <taxon>Desulfovibrionaceae</taxon>
        <taxon>Desulfolutivibrio</taxon>
    </lineage>
</organism>
<evidence type="ECO:0000313" key="2">
    <source>
        <dbReference type="Proteomes" id="UP000469724"/>
    </source>
</evidence>
<dbReference type="AlphaFoldDB" id="A0A7K3NKC1"/>
<proteinExistence type="predicted"/>
<sequence>MDRLMERGHGPAVYSYGYGWFRRCLEVAKADEKMRCKMRRNERAACFVDMRIAAHAKTDDAQSHLRELTGKAPDGVKYLGYQDQGGD</sequence>
<accession>A0A7K3NKC1</accession>
<dbReference type="Proteomes" id="UP000469724">
    <property type="component" value="Unassembled WGS sequence"/>
</dbReference>
<protein>
    <submittedName>
        <fullName evidence="1">Uncharacterized protein</fullName>
    </submittedName>
</protein>
<name>A0A7K3NKC1_9BACT</name>
<keyword evidence="2" id="KW-1185">Reference proteome</keyword>